<name>A0A381WZT8_9ZZZZ</name>
<evidence type="ECO:0000313" key="1">
    <source>
        <dbReference type="EMBL" id="SVA57483.1"/>
    </source>
</evidence>
<protein>
    <submittedName>
        <fullName evidence="1">Uncharacterized protein</fullName>
    </submittedName>
</protein>
<sequence length="78" mass="8813">MCGPHNFQGKPKLNKKEKVRFREEPLGWADWMFLGSDPPLARKTINMYRGGSCGDLLLPVVTQGNRPSDETPAVKLMR</sequence>
<organism evidence="1">
    <name type="scientific">marine metagenome</name>
    <dbReference type="NCBI Taxonomy" id="408172"/>
    <lineage>
        <taxon>unclassified sequences</taxon>
        <taxon>metagenomes</taxon>
        <taxon>ecological metagenomes</taxon>
    </lineage>
</organism>
<proteinExistence type="predicted"/>
<reference evidence="1" key="1">
    <citation type="submission" date="2018-05" db="EMBL/GenBank/DDBJ databases">
        <authorList>
            <person name="Lanie J.A."/>
            <person name="Ng W.-L."/>
            <person name="Kazmierczak K.M."/>
            <person name="Andrzejewski T.M."/>
            <person name="Davidsen T.M."/>
            <person name="Wayne K.J."/>
            <person name="Tettelin H."/>
            <person name="Glass J.I."/>
            <person name="Rusch D."/>
            <person name="Podicherti R."/>
            <person name="Tsui H.-C.T."/>
            <person name="Winkler M.E."/>
        </authorList>
    </citation>
    <scope>NUCLEOTIDE SEQUENCE</scope>
</reference>
<dbReference type="AlphaFoldDB" id="A0A381WZT8"/>
<accession>A0A381WZT8</accession>
<dbReference type="EMBL" id="UINC01013276">
    <property type="protein sequence ID" value="SVA57483.1"/>
    <property type="molecule type" value="Genomic_DNA"/>
</dbReference>
<gene>
    <name evidence="1" type="ORF">METZ01_LOCUS110337</name>
</gene>